<accession>A0A9P9DTH6</accession>
<name>A0A9P9DTH6_9PLEO</name>
<dbReference type="Proteomes" id="UP000700596">
    <property type="component" value="Unassembled WGS sequence"/>
</dbReference>
<dbReference type="EMBL" id="JAGMWT010000007">
    <property type="protein sequence ID" value="KAH7125113.1"/>
    <property type="molecule type" value="Genomic_DNA"/>
</dbReference>
<reference evidence="1" key="1">
    <citation type="journal article" date="2021" name="Nat. Commun.">
        <title>Genetic determinants of endophytism in the Arabidopsis root mycobiome.</title>
        <authorList>
            <person name="Mesny F."/>
            <person name="Miyauchi S."/>
            <person name="Thiergart T."/>
            <person name="Pickel B."/>
            <person name="Atanasova L."/>
            <person name="Karlsson M."/>
            <person name="Huettel B."/>
            <person name="Barry K.W."/>
            <person name="Haridas S."/>
            <person name="Chen C."/>
            <person name="Bauer D."/>
            <person name="Andreopoulos W."/>
            <person name="Pangilinan J."/>
            <person name="LaButti K."/>
            <person name="Riley R."/>
            <person name="Lipzen A."/>
            <person name="Clum A."/>
            <person name="Drula E."/>
            <person name="Henrissat B."/>
            <person name="Kohler A."/>
            <person name="Grigoriev I.V."/>
            <person name="Martin F.M."/>
            <person name="Hacquard S."/>
        </authorList>
    </citation>
    <scope>NUCLEOTIDE SEQUENCE</scope>
    <source>
        <strain evidence="1">MPI-CAGE-CH-0243</strain>
    </source>
</reference>
<gene>
    <name evidence="1" type="ORF">B0J11DRAFT_527592</name>
</gene>
<protein>
    <submittedName>
        <fullName evidence="1">Uncharacterized protein</fullName>
    </submittedName>
</protein>
<evidence type="ECO:0000313" key="1">
    <source>
        <dbReference type="EMBL" id="KAH7125113.1"/>
    </source>
</evidence>
<organism evidence="1 2">
    <name type="scientific">Dendryphion nanum</name>
    <dbReference type="NCBI Taxonomy" id="256645"/>
    <lineage>
        <taxon>Eukaryota</taxon>
        <taxon>Fungi</taxon>
        <taxon>Dikarya</taxon>
        <taxon>Ascomycota</taxon>
        <taxon>Pezizomycotina</taxon>
        <taxon>Dothideomycetes</taxon>
        <taxon>Pleosporomycetidae</taxon>
        <taxon>Pleosporales</taxon>
        <taxon>Torulaceae</taxon>
        <taxon>Dendryphion</taxon>
    </lineage>
</organism>
<keyword evidence="2" id="KW-1185">Reference proteome</keyword>
<proteinExistence type="predicted"/>
<feature type="non-terminal residue" evidence="1">
    <location>
        <position position="71"/>
    </location>
</feature>
<dbReference type="AlphaFoldDB" id="A0A9P9DTH6"/>
<comment type="caution">
    <text evidence="1">The sequence shown here is derived from an EMBL/GenBank/DDBJ whole genome shotgun (WGS) entry which is preliminary data.</text>
</comment>
<sequence length="71" mass="8191">MTVITIRFRVSTSAVLYGGVAGELCPEAIRPKGHSLLATRNERWGVGRFRIPFLYTLTHERFWSFELLFSM</sequence>
<evidence type="ECO:0000313" key="2">
    <source>
        <dbReference type="Proteomes" id="UP000700596"/>
    </source>
</evidence>